<gene>
    <name evidence="10" type="ORF">RW095_04110</name>
</gene>
<evidence type="ECO:0000256" key="6">
    <source>
        <dbReference type="ARBA" id="ARBA00023049"/>
    </source>
</evidence>
<keyword evidence="6 7" id="KW-0482">Metalloprotease</keyword>
<dbReference type="RefSeq" id="WP_317016548.1">
    <property type="nucleotide sequence ID" value="NZ_CP136511.1"/>
</dbReference>
<keyword evidence="2 7" id="KW-0645">Protease</keyword>
<feature type="domain" description="Peptidase M4" evidence="8">
    <location>
        <begin position="78"/>
        <end position="186"/>
    </location>
</feature>
<dbReference type="EC" id="3.4.24.-" evidence="7"/>
<dbReference type="PANTHER" id="PTHR43579">
    <property type="match status" value="1"/>
</dbReference>
<dbReference type="PANTHER" id="PTHR43579:SF1">
    <property type="entry name" value="NEUTRAL METALLOPROTEINASE"/>
    <property type="match status" value="1"/>
</dbReference>
<keyword evidence="11" id="KW-1185">Reference proteome</keyword>
<dbReference type="InterPro" id="IPR027268">
    <property type="entry name" value="Peptidase_M4/M1_CTD_sf"/>
</dbReference>
<evidence type="ECO:0000256" key="7">
    <source>
        <dbReference type="RuleBase" id="RU366073"/>
    </source>
</evidence>
<dbReference type="InterPro" id="IPR052759">
    <property type="entry name" value="Metalloprotease_M4"/>
</dbReference>
<dbReference type="EMBL" id="CP136511">
    <property type="protein sequence ID" value="WOD14610.1"/>
    <property type="molecule type" value="Genomic_DNA"/>
</dbReference>
<dbReference type="InterPro" id="IPR001570">
    <property type="entry name" value="Peptidase_M4_C_domain"/>
</dbReference>
<sequence>MCNRARHDRVRSIYCILPPHMLKEIAKNGTPQQRSLAIDTLAADHTFRQIRSVQAAMLAPRRSASVPPVAAAPSAHRSIYTANNTETLQGTLVRSEGAPKSNDESVDEAYEGLGATFEFYLEIFHRNSIDDAGMPLIGTVHFDKEYDNAFWNSQQMVFGDGDGTLFNRFTIALDVIGHELTHGVTEHAAGLAYSGQPGALNESVSDVFGSLIKQYALKQTADKADWLIGAGLLASGVKGVALRSMKEPGTAYDDKVLGKDPQPADMTHYVHTMQDNQGVHINSGIPNRAFCLGALNIGGYAWEKAGRIWYETLNDSHIKPNTNFKTFAKLTVSNANRLYGSSSAEANAVNNAWETVGVL</sequence>
<dbReference type="PRINTS" id="PR00730">
    <property type="entry name" value="THERMOLYSIN"/>
</dbReference>
<comment type="similarity">
    <text evidence="1 7">Belongs to the peptidase M4 family.</text>
</comment>
<keyword evidence="7" id="KW-0964">Secreted</keyword>
<organism evidence="10 11">
    <name type="scientific">Paraburkholderia kirstenboschensis</name>
    <dbReference type="NCBI Taxonomy" id="1245436"/>
    <lineage>
        <taxon>Bacteria</taxon>
        <taxon>Pseudomonadati</taxon>
        <taxon>Pseudomonadota</taxon>
        <taxon>Betaproteobacteria</taxon>
        <taxon>Burkholderiales</taxon>
        <taxon>Burkholderiaceae</taxon>
        <taxon>Paraburkholderia</taxon>
    </lineage>
</organism>
<evidence type="ECO:0000313" key="10">
    <source>
        <dbReference type="EMBL" id="WOD14610.1"/>
    </source>
</evidence>
<feature type="domain" description="Peptidase M4 C-terminal" evidence="9">
    <location>
        <begin position="189"/>
        <end position="358"/>
    </location>
</feature>
<proteinExistence type="inferred from homology"/>
<evidence type="ECO:0000259" key="8">
    <source>
        <dbReference type="Pfam" id="PF01447"/>
    </source>
</evidence>
<evidence type="ECO:0000313" key="11">
    <source>
        <dbReference type="Proteomes" id="UP001302652"/>
    </source>
</evidence>
<evidence type="ECO:0000256" key="2">
    <source>
        <dbReference type="ARBA" id="ARBA00022670"/>
    </source>
</evidence>
<evidence type="ECO:0000256" key="5">
    <source>
        <dbReference type="ARBA" id="ARBA00022833"/>
    </source>
</evidence>
<comment type="subcellular location">
    <subcellularLocation>
        <location evidence="7">Secreted</location>
    </subcellularLocation>
</comment>
<evidence type="ECO:0000256" key="3">
    <source>
        <dbReference type="ARBA" id="ARBA00022723"/>
    </source>
</evidence>
<dbReference type="Gene3D" id="1.10.390.10">
    <property type="entry name" value="Neutral Protease Domain 2"/>
    <property type="match status" value="1"/>
</dbReference>
<name>A0ABZ0ECG0_9BURK</name>
<dbReference type="Gene3D" id="3.10.170.10">
    <property type="match status" value="1"/>
</dbReference>
<reference evidence="10 11" key="1">
    <citation type="submission" date="2023-10" db="EMBL/GenBank/DDBJ databases">
        <title>Surface-active antibiotics is a multifunctional adaptation for post-fire microbes.</title>
        <authorList>
            <person name="Liu M.D."/>
            <person name="Du Y."/>
            <person name="Koupaei S.K."/>
            <person name="Kim N.R."/>
            <person name="Zhang W."/>
            <person name="Traxler M.F."/>
        </authorList>
    </citation>
    <scope>NUCLEOTIDE SEQUENCE [LARGE SCALE GENOMIC DNA]</scope>
    <source>
        <strain evidence="10 11">F3</strain>
    </source>
</reference>
<accession>A0ABZ0ECG0</accession>
<evidence type="ECO:0000259" key="9">
    <source>
        <dbReference type="Pfam" id="PF02868"/>
    </source>
</evidence>
<comment type="function">
    <text evidence="7">Extracellular zinc metalloprotease.</text>
</comment>
<evidence type="ECO:0000256" key="1">
    <source>
        <dbReference type="ARBA" id="ARBA00009388"/>
    </source>
</evidence>
<comment type="cofactor">
    <cofactor evidence="7">
        <name>Zn(2+)</name>
        <dbReference type="ChEBI" id="CHEBI:29105"/>
    </cofactor>
</comment>
<keyword evidence="3" id="KW-0479">Metal-binding</keyword>
<dbReference type="InterPro" id="IPR013856">
    <property type="entry name" value="Peptidase_M4_domain"/>
</dbReference>
<dbReference type="InterPro" id="IPR023612">
    <property type="entry name" value="Peptidase_M4"/>
</dbReference>
<protein>
    <recommendedName>
        <fullName evidence="7">Neutral metalloproteinase</fullName>
        <ecNumber evidence="7">3.4.24.-</ecNumber>
    </recommendedName>
</protein>
<dbReference type="Proteomes" id="UP001302652">
    <property type="component" value="Chromosome 3"/>
</dbReference>
<dbReference type="SUPFAM" id="SSF55486">
    <property type="entry name" value="Metalloproteases ('zincins'), catalytic domain"/>
    <property type="match status" value="1"/>
</dbReference>
<dbReference type="Pfam" id="PF01447">
    <property type="entry name" value="Peptidase_M4"/>
    <property type="match status" value="1"/>
</dbReference>
<dbReference type="Pfam" id="PF02868">
    <property type="entry name" value="Peptidase_M4_C"/>
    <property type="match status" value="1"/>
</dbReference>
<keyword evidence="4 7" id="KW-0378">Hydrolase</keyword>
<evidence type="ECO:0000256" key="4">
    <source>
        <dbReference type="ARBA" id="ARBA00022801"/>
    </source>
</evidence>
<dbReference type="CDD" id="cd09597">
    <property type="entry name" value="M4_TLP"/>
    <property type="match status" value="1"/>
</dbReference>
<keyword evidence="5 7" id="KW-0862">Zinc</keyword>